<feature type="coiled-coil region" evidence="1">
    <location>
        <begin position="130"/>
        <end position="185"/>
    </location>
</feature>
<dbReference type="AlphaFoldDB" id="A0A0L0FYH0"/>
<name>A0A0L0FYH0_9EUKA</name>
<dbReference type="EMBL" id="KQ242078">
    <property type="protein sequence ID" value="KNC81013.1"/>
    <property type="molecule type" value="Genomic_DNA"/>
</dbReference>
<organism evidence="2 3">
    <name type="scientific">Sphaeroforma arctica JP610</name>
    <dbReference type="NCBI Taxonomy" id="667725"/>
    <lineage>
        <taxon>Eukaryota</taxon>
        <taxon>Ichthyosporea</taxon>
        <taxon>Ichthyophonida</taxon>
        <taxon>Sphaeroforma</taxon>
    </lineage>
</organism>
<dbReference type="GeneID" id="25907148"/>
<evidence type="ECO:0000313" key="3">
    <source>
        <dbReference type="Proteomes" id="UP000054560"/>
    </source>
</evidence>
<evidence type="ECO:0000313" key="2">
    <source>
        <dbReference type="EMBL" id="KNC81013.1"/>
    </source>
</evidence>
<evidence type="ECO:0000256" key="1">
    <source>
        <dbReference type="SAM" id="Coils"/>
    </source>
</evidence>
<keyword evidence="1" id="KW-0175">Coiled coil</keyword>
<protein>
    <submittedName>
        <fullName evidence="2">Uncharacterized protein</fullName>
    </submittedName>
</protein>
<dbReference type="RefSeq" id="XP_014154915.1">
    <property type="nucleotide sequence ID" value="XM_014299440.1"/>
</dbReference>
<keyword evidence="3" id="KW-1185">Reference proteome</keyword>
<proteinExistence type="predicted"/>
<gene>
    <name evidence="2" type="ORF">SARC_06644</name>
</gene>
<dbReference type="Proteomes" id="UP000054560">
    <property type="component" value="Unassembled WGS sequence"/>
</dbReference>
<sequence>MPSRRTKDKIYTEEHIYVRRLVKRSLCEAKFRNGIGTFLKPTKLATTTAAAFRKHARRLIKENHVDMYTNINAQGNSMVTVVTQSDDLDMIDADNVDEPELETRLDSMNTELRLMKFQLNRMRSRIFSFMDEHTNALRTKAKEIEQSEKKKDMLDYVLKLRNDELKRVKQEHDNVHKLLVESERKVHEQETIARQLTCDNETATEENTRFFYRFPTLIRNWKALELNTGLCVHCMKLCIQSAVALPPNNTHLCKAKCIIITWVPKIIAPIGGSVPDTIMLEAKTDPGYPAHTIQTISRN</sequence>
<accession>A0A0L0FYH0</accession>
<reference evidence="2 3" key="1">
    <citation type="submission" date="2011-02" db="EMBL/GenBank/DDBJ databases">
        <title>The Genome Sequence of Sphaeroforma arctica JP610.</title>
        <authorList>
            <consortium name="The Broad Institute Genome Sequencing Platform"/>
            <person name="Russ C."/>
            <person name="Cuomo C."/>
            <person name="Young S.K."/>
            <person name="Zeng Q."/>
            <person name="Gargeya S."/>
            <person name="Alvarado L."/>
            <person name="Berlin A."/>
            <person name="Chapman S.B."/>
            <person name="Chen Z."/>
            <person name="Freedman E."/>
            <person name="Gellesch M."/>
            <person name="Goldberg J."/>
            <person name="Griggs A."/>
            <person name="Gujja S."/>
            <person name="Heilman E."/>
            <person name="Heiman D."/>
            <person name="Howarth C."/>
            <person name="Mehta T."/>
            <person name="Neiman D."/>
            <person name="Pearson M."/>
            <person name="Roberts A."/>
            <person name="Saif S."/>
            <person name="Shea T."/>
            <person name="Shenoy N."/>
            <person name="Sisk P."/>
            <person name="Stolte C."/>
            <person name="Sykes S."/>
            <person name="White J."/>
            <person name="Yandava C."/>
            <person name="Burger G."/>
            <person name="Gray M.W."/>
            <person name="Holland P.W.H."/>
            <person name="King N."/>
            <person name="Lang F.B.F."/>
            <person name="Roger A.J."/>
            <person name="Ruiz-Trillo I."/>
            <person name="Haas B."/>
            <person name="Nusbaum C."/>
            <person name="Birren B."/>
        </authorList>
    </citation>
    <scope>NUCLEOTIDE SEQUENCE [LARGE SCALE GENOMIC DNA]</scope>
    <source>
        <strain evidence="2 3">JP610</strain>
    </source>
</reference>